<name>A0AAD7D9T1_MYCRO</name>
<keyword evidence="1" id="KW-0812">Transmembrane</keyword>
<dbReference type="PANTHER" id="PTHR34292:SF2">
    <property type="entry name" value="OUTER SPORE WALL PROTEIN LDS1"/>
    <property type="match status" value="1"/>
</dbReference>
<gene>
    <name evidence="2" type="ORF">B0H17DRAFT_715006</name>
</gene>
<dbReference type="AlphaFoldDB" id="A0AAD7D9T1"/>
<dbReference type="Proteomes" id="UP001221757">
    <property type="component" value="Unassembled WGS sequence"/>
</dbReference>
<keyword evidence="3" id="KW-1185">Reference proteome</keyword>
<reference evidence="2" key="1">
    <citation type="submission" date="2023-03" db="EMBL/GenBank/DDBJ databases">
        <title>Massive genome expansion in bonnet fungi (Mycena s.s.) driven by repeated elements and novel gene families across ecological guilds.</title>
        <authorList>
            <consortium name="Lawrence Berkeley National Laboratory"/>
            <person name="Harder C.B."/>
            <person name="Miyauchi S."/>
            <person name="Viragh M."/>
            <person name="Kuo A."/>
            <person name="Thoen E."/>
            <person name="Andreopoulos B."/>
            <person name="Lu D."/>
            <person name="Skrede I."/>
            <person name="Drula E."/>
            <person name="Henrissat B."/>
            <person name="Morin E."/>
            <person name="Kohler A."/>
            <person name="Barry K."/>
            <person name="LaButti K."/>
            <person name="Morin E."/>
            <person name="Salamov A."/>
            <person name="Lipzen A."/>
            <person name="Mereny Z."/>
            <person name="Hegedus B."/>
            <person name="Baldrian P."/>
            <person name="Stursova M."/>
            <person name="Weitz H."/>
            <person name="Taylor A."/>
            <person name="Grigoriev I.V."/>
            <person name="Nagy L.G."/>
            <person name="Martin F."/>
            <person name="Kauserud H."/>
        </authorList>
    </citation>
    <scope>NUCLEOTIDE SEQUENCE</scope>
    <source>
        <strain evidence="2">CBHHK067</strain>
    </source>
</reference>
<proteinExistence type="predicted"/>
<accession>A0AAD7D9T1</accession>
<protein>
    <submittedName>
        <fullName evidence="2">Uncharacterized protein</fullName>
    </submittedName>
</protein>
<dbReference type="InterPro" id="IPR052786">
    <property type="entry name" value="Spore_wall_assembly"/>
</dbReference>
<dbReference type="PANTHER" id="PTHR34292">
    <property type="entry name" value="OUTER SPORE WALL PROTEIN LDS1"/>
    <property type="match status" value="1"/>
</dbReference>
<evidence type="ECO:0000313" key="2">
    <source>
        <dbReference type="EMBL" id="KAJ7686571.1"/>
    </source>
</evidence>
<dbReference type="EMBL" id="JARKIE010000095">
    <property type="protein sequence ID" value="KAJ7686571.1"/>
    <property type="molecule type" value="Genomic_DNA"/>
</dbReference>
<feature type="transmembrane region" description="Helical" evidence="1">
    <location>
        <begin position="113"/>
        <end position="134"/>
    </location>
</feature>
<sequence length="312" mass="35339">MSLASPEAQDALFAADPAYKVPPPLARANSRLQFPPSYVLVGVYRLFTDKLLYVPAWEKCQHGVQRGAVVGLVWSFLTFGIQKKFIEIFLANSPRVTGLSNDTMFGYTIPFNVHTYAAVLLLGSQITYILRFFLSRNIRLARERAWDQTVASRGKGPDFWLPYVEEWKVPPRVVLDTWTNRLQKQWLGGVSMFVIRRVLLTAFAFYPGVGIVLAAWFKGLGTAHNLHKQYFSAKKMTDKEIAVFMEERKWDYRTFGFTAALLEGLPILGLIFTISNRVGAAMWAHDLEKRQHSVAASRSIEMSDKITQGSHA</sequence>
<feature type="transmembrane region" description="Helical" evidence="1">
    <location>
        <begin position="198"/>
        <end position="217"/>
    </location>
</feature>
<organism evidence="2 3">
    <name type="scientific">Mycena rosella</name>
    <name type="common">Pink bonnet</name>
    <name type="synonym">Agaricus rosellus</name>
    <dbReference type="NCBI Taxonomy" id="1033263"/>
    <lineage>
        <taxon>Eukaryota</taxon>
        <taxon>Fungi</taxon>
        <taxon>Dikarya</taxon>
        <taxon>Basidiomycota</taxon>
        <taxon>Agaricomycotina</taxon>
        <taxon>Agaricomycetes</taxon>
        <taxon>Agaricomycetidae</taxon>
        <taxon>Agaricales</taxon>
        <taxon>Marasmiineae</taxon>
        <taxon>Mycenaceae</taxon>
        <taxon>Mycena</taxon>
    </lineage>
</organism>
<evidence type="ECO:0000313" key="3">
    <source>
        <dbReference type="Proteomes" id="UP001221757"/>
    </source>
</evidence>
<keyword evidence="1" id="KW-0472">Membrane</keyword>
<feature type="transmembrane region" description="Helical" evidence="1">
    <location>
        <begin position="255"/>
        <end position="274"/>
    </location>
</feature>
<comment type="caution">
    <text evidence="2">The sequence shown here is derived from an EMBL/GenBank/DDBJ whole genome shotgun (WGS) entry which is preliminary data.</text>
</comment>
<keyword evidence="1" id="KW-1133">Transmembrane helix</keyword>
<evidence type="ECO:0000256" key="1">
    <source>
        <dbReference type="SAM" id="Phobius"/>
    </source>
</evidence>